<feature type="domain" description="HAMP" evidence="10">
    <location>
        <begin position="71"/>
        <end position="124"/>
    </location>
</feature>
<dbReference type="Pfam" id="PF00672">
    <property type="entry name" value="HAMP"/>
    <property type="match status" value="1"/>
</dbReference>
<comment type="similarity">
    <text evidence="5">Belongs to the methyl-accepting chemotaxis (MCP) protein family.</text>
</comment>
<keyword evidence="2" id="KW-1003">Cell membrane</keyword>
<organism evidence="11 12">
    <name type="scientific">Kurthia gibsonii</name>
    <dbReference type="NCBI Taxonomy" id="33946"/>
    <lineage>
        <taxon>Bacteria</taxon>
        <taxon>Bacillati</taxon>
        <taxon>Bacillota</taxon>
        <taxon>Bacilli</taxon>
        <taxon>Bacillales</taxon>
        <taxon>Caryophanaceae</taxon>
        <taxon>Kurthia</taxon>
    </lineage>
</organism>
<protein>
    <submittedName>
        <fullName evidence="11">HAMP domain-containing methyl-accepting chemotaxis protein</fullName>
    </submittedName>
</protein>
<proteinExistence type="inferred from homology"/>
<keyword evidence="8" id="KW-1133">Transmembrane helix</keyword>
<evidence type="ECO:0000256" key="4">
    <source>
        <dbReference type="ARBA" id="ARBA00023224"/>
    </source>
</evidence>
<evidence type="ECO:0000259" key="10">
    <source>
        <dbReference type="PROSITE" id="PS50885"/>
    </source>
</evidence>
<dbReference type="PANTHER" id="PTHR32089:SF114">
    <property type="entry name" value="METHYL-ACCEPTING CHEMOTAXIS PROTEIN MCPB"/>
    <property type="match status" value="1"/>
</dbReference>
<gene>
    <name evidence="11" type="ORF">AAF454_04430</name>
</gene>
<comment type="subcellular location">
    <subcellularLocation>
        <location evidence="1">Cell membrane</location>
    </subcellularLocation>
</comment>
<dbReference type="PROSITE" id="PS50885">
    <property type="entry name" value="HAMP"/>
    <property type="match status" value="1"/>
</dbReference>
<feature type="transmembrane region" description="Helical" evidence="8">
    <location>
        <begin position="49"/>
        <end position="74"/>
    </location>
</feature>
<feature type="region of interest" description="Disordered" evidence="7">
    <location>
        <begin position="386"/>
        <end position="406"/>
    </location>
</feature>
<dbReference type="PANTHER" id="PTHR32089">
    <property type="entry name" value="METHYL-ACCEPTING CHEMOTAXIS PROTEIN MCPB"/>
    <property type="match status" value="1"/>
</dbReference>
<keyword evidence="3 8" id="KW-0472">Membrane</keyword>
<dbReference type="SMART" id="SM00283">
    <property type="entry name" value="MA"/>
    <property type="match status" value="1"/>
</dbReference>
<dbReference type="PROSITE" id="PS50111">
    <property type="entry name" value="CHEMOTAXIS_TRANSDUC_2"/>
    <property type="match status" value="1"/>
</dbReference>
<comment type="caution">
    <text evidence="11">The sequence shown here is derived from an EMBL/GenBank/DDBJ whole genome shotgun (WGS) entry which is preliminary data.</text>
</comment>
<dbReference type="Gene3D" id="6.10.340.10">
    <property type="match status" value="1"/>
</dbReference>
<evidence type="ECO:0000259" key="9">
    <source>
        <dbReference type="PROSITE" id="PS50111"/>
    </source>
</evidence>
<dbReference type="Pfam" id="PF00015">
    <property type="entry name" value="MCPsignal"/>
    <property type="match status" value="1"/>
</dbReference>
<feature type="transmembrane region" description="Helical" evidence="8">
    <location>
        <begin position="15"/>
        <end position="37"/>
    </location>
</feature>
<dbReference type="RefSeq" id="WP_342302704.1">
    <property type="nucleotide sequence ID" value="NZ_JAWVOH010000004.1"/>
</dbReference>
<reference evidence="11 12" key="1">
    <citation type="submission" date="2024-04" db="EMBL/GenBank/DDBJ databases">
        <authorList>
            <person name="Wu Y.S."/>
            <person name="Zhang L."/>
        </authorList>
    </citation>
    <scope>NUCLEOTIDE SEQUENCE [LARGE SCALE GENOMIC DNA]</scope>
    <source>
        <strain evidence="11 12">KG-01</strain>
    </source>
</reference>
<keyword evidence="8" id="KW-0812">Transmembrane</keyword>
<evidence type="ECO:0000256" key="8">
    <source>
        <dbReference type="SAM" id="Phobius"/>
    </source>
</evidence>
<evidence type="ECO:0000256" key="3">
    <source>
        <dbReference type="ARBA" id="ARBA00023136"/>
    </source>
</evidence>
<keyword evidence="4 6" id="KW-0807">Transducer</keyword>
<name>A0ABU9LKZ3_9BACL</name>
<dbReference type="Proteomes" id="UP001398420">
    <property type="component" value="Unassembled WGS sequence"/>
</dbReference>
<dbReference type="SMART" id="SM00304">
    <property type="entry name" value="HAMP"/>
    <property type="match status" value="1"/>
</dbReference>
<dbReference type="InterPro" id="IPR004089">
    <property type="entry name" value="MCPsignal_dom"/>
</dbReference>
<dbReference type="Gene3D" id="1.10.287.950">
    <property type="entry name" value="Methyl-accepting chemotaxis protein"/>
    <property type="match status" value="1"/>
</dbReference>
<evidence type="ECO:0000256" key="5">
    <source>
        <dbReference type="ARBA" id="ARBA00029447"/>
    </source>
</evidence>
<accession>A0ABU9LKZ3</accession>
<evidence type="ECO:0000256" key="2">
    <source>
        <dbReference type="ARBA" id="ARBA00022475"/>
    </source>
</evidence>
<keyword evidence="12" id="KW-1185">Reference proteome</keyword>
<dbReference type="InterPro" id="IPR003660">
    <property type="entry name" value="HAMP_dom"/>
</dbReference>
<sequence>MEKENKHAFSLRKKLVLFVVALAVITYGTSLVFIQYIQPTFFPDSNVLVFEIVTFSLGVMWSGILAAILAFFIIKPLQQLEKVALEAAKGNIHQEIEVRKSKDEIESLANAFQTMLVNLRQMVSSIEDNFQQTNQTVRALSVESKEALEQSDAIAQTIAQISEGAVDSAISIQNTAEAMEDVRSLADEVNNHAVTSSEYSRKMIGELNRTTTAIEQLVKGIQDMAEGNRLALQDIHQLERNANEVEKIILLVGSIAEQTNLLALNASIEAARAGEHGKGFAVVAEEVRKLADGSAEAAKGVAKLIQVMQADVVQVVGKMTSQVEIAEHEMARVNETTDAVSSMNQIVNKMASSVDEISTFVGKQLHNIEQTAQQSQEVAAIAEETSAGAQEVRSATEEQARSISQMDDLSRNLQVQSEELHKTIQQFK</sequence>
<dbReference type="EMBL" id="JBCEWA010000003">
    <property type="protein sequence ID" value="MEL5987654.1"/>
    <property type="molecule type" value="Genomic_DNA"/>
</dbReference>
<dbReference type="SUPFAM" id="SSF58104">
    <property type="entry name" value="Methyl-accepting chemotaxis protein (MCP) signaling domain"/>
    <property type="match status" value="1"/>
</dbReference>
<evidence type="ECO:0000313" key="12">
    <source>
        <dbReference type="Proteomes" id="UP001398420"/>
    </source>
</evidence>
<dbReference type="CDD" id="cd06225">
    <property type="entry name" value="HAMP"/>
    <property type="match status" value="1"/>
</dbReference>
<evidence type="ECO:0000256" key="7">
    <source>
        <dbReference type="SAM" id="MobiDB-lite"/>
    </source>
</evidence>
<evidence type="ECO:0000313" key="11">
    <source>
        <dbReference type="EMBL" id="MEL5987654.1"/>
    </source>
</evidence>
<evidence type="ECO:0000256" key="6">
    <source>
        <dbReference type="PROSITE-ProRule" id="PRU00284"/>
    </source>
</evidence>
<evidence type="ECO:0000256" key="1">
    <source>
        <dbReference type="ARBA" id="ARBA00004236"/>
    </source>
</evidence>
<feature type="domain" description="Methyl-accepting transducer" evidence="9">
    <location>
        <begin position="143"/>
        <end position="393"/>
    </location>
</feature>